<dbReference type="PANTHER" id="PTHR38344:SF1">
    <property type="entry name" value="INORGANIC CARBON TRANSPORTER SUBUNIT DABA-RELATED"/>
    <property type="match status" value="1"/>
</dbReference>
<accession>A0ABT1TD51</accession>
<dbReference type="InterPro" id="IPR018752">
    <property type="entry name" value="DabA"/>
</dbReference>
<evidence type="ECO:0000256" key="1">
    <source>
        <dbReference type="ARBA" id="ARBA00022448"/>
    </source>
</evidence>
<evidence type="ECO:0000256" key="2">
    <source>
        <dbReference type="ARBA" id="ARBA00022475"/>
    </source>
</evidence>
<reference evidence="6 7" key="1">
    <citation type="submission" date="2022-07" db="EMBL/GenBank/DDBJ databases">
        <title>Methylomonas rivi sp. nov., Methylomonas rosea sp. nov., Methylomonas aureus sp. nov. and Methylomonas subterranea sp. nov., four novel methanotrophs isolated from a freshwater creek and the deep terrestrial subsurface.</title>
        <authorList>
            <person name="Abin C."/>
            <person name="Sankaranarayanan K."/>
            <person name="Garner C."/>
            <person name="Sindelar R."/>
            <person name="Kotary K."/>
            <person name="Garner R."/>
            <person name="Barclay S."/>
            <person name="Lawson P."/>
            <person name="Krumholz L."/>
        </authorList>
    </citation>
    <scope>NUCLEOTIDE SEQUENCE [LARGE SCALE GENOMIC DNA]</scope>
    <source>
        <strain evidence="6 7">SURF-2</strain>
    </source>
</reference>
<dbReference type="Pfam" id="PF10070">
    <property type="entry name" value="DabA"/>
    <property type="match status" value="1"/>
</dbReference>
<evidence type="ECO:0000256" key="3">
    <source>
        <dbReference type="ARBA" id="ARBA00022723"/>
    </source>
</evidence>
<keyword evidence="3" id="KW-0479">Metal-binding</keyword>
<evidence type="ECO:0000313" key="6">
    <source>
        <dbReference type="EMBL" id="MCQ8102709.1"/>
    </source>
</evidence>
<dbReference type="PANTHER" id="PTHR38344">
    <property type="entry name" value="UPF0753 PROTEIN AQ_863"/>
    <property type="match status" value="1"/>
</dbReference>
<dbReference type="Proteomes" id="UP001524499">
    <property type="component" value="Unassembled WGS sequence"/>
</dbReference>
<feature type="non-terminal residue" evidence="6">
    <location>
        <position position="459"/>
    </location>
</feature>
<dbReference type="RefSeq" id="WP_256600321.1">
    <property type="nucleotide sequence ID" value="NZ_JANIBJ010000002.1"/>
</dbReference>
<dbReference type="EMBL" id="JANIBJ010000002">
    <property type="protein sequence ID" value="MCQ8102709.1"/>
    <property type="molecule type" value="Genomic_DNA"/>
</dbReference>
<keyword evidence="1" id="KW-0813">Transport</keyword>
<keyword evidence="5" id="KW-0472">Membrane</keyword>
<keyword evidence="4" id="KW-0862">Zinc</keyword>
<evidence type="ECO:0000256" key="5">
    <source>
        <dbReference type="ARBA" id="ARBA00023136"/>
    </source>
</evidence>
<keyword evidence="7" id="KW-1185">Reference proteome</keyword>
<proteinExistence type="predicted"/>
<sequence length="459" mass="52230">MKTAQQASNRQIVLDAIKHLDHVLPGQAPIHDFVHHNTLHGFQHLPFEQALAAFTALTGIDCYQPAEQFRQYYSEGRINDADLDAALNRHFGDSGGEEVCKWAGQSLTRRQLYRQALLCDLSPATPAQLLWQLRETDLLQGQDSRALWDSVLERLELSLPDLHPEQLLDLSREQAESWLANTDIDRAEQDAMRLMDLFDQVGAGLSLRGLLAALTGVDILEQVRPQLIRFCASLLDEGQAAWRLPQRRELGLYQAWLLTLEHDAEPMFQELDDWKNPPGDWPGDAVDAIVRQLQNAGIPAERWAGYLERLTLELPGWSGLINWRQTHPDYRADEATQPLLADYLAIRLILDNAYLGRLCQATWRCAPRLDKLRACFEKNRAEFTVRQAVFGRQLPEYLQHAGLNLLADNPRSSDEWQILADRIRTWRHSPLAERAGELSVFGHGWRLFRLGQALGLAEA</sequence>
<keyword evidence="2" id="KW-1003">Cell membrane</keyword>
<name>A0ABT1TD51_9GAMM</name>
<protein>
    <submittedName>
        <fullName evidence="6">Na-translocating system protein MpsB</fullName>
    </submittedName>
</protein>
<comment type="caution">
    <text evidence="6">The sequence shown here is derived from an EMBL/GenBank/DDBJ whole genome shotgun (WGS) entry which is preliminary data.</text>
</comment>
<evidence type="ECO:0000256" key="4">
    <source>
        <dbReference type="ARBA" id="ARBA00022833"/>
    </source>
</evidence>
<gene>
    <name evidence="6" type="ORF">NP590_01220</name>
</gene>
<organism evidence="6 7">
    <name type="scientific">Methylomonas subterranea</name>
    <dbReference type="NCBI Taxonomy" id="2952225"/>
    <lineage>
        <taxon>Bacteria</taxon>
        <taxon>Pseudomonadati</taxon>
        <taxon>Pseudomonadota</taxon>
        <taxon>Gammaproteobacteria</taxon>
        <taxon>Methylococcales</taxon>
        <taxon>Methylococcaceae</taxon>
        <taxon>Methylomonas</taxon>
    </lineage>
</organism>
<evidence type="ECO:0000313" key="7">
    <source>
        <dbReference type="Proteomes" id="UP001524499"/>
    </source>
</evidence>